<reference evidence="9" key="1">
    <citation type="submission" date="2009-10" db="EMBL/GenBank/DDBJ databases">
        <title>Diversity of trophic interactions inside an arsenic-rich microbial ecosystem.</title>
        <authorList>
            <person name="Bertin P.N."/>
            <person name="Heinrich-Salmeron A."/>
            <person name="Pelletier E."/>
            <person name="Goulhen-Chollet F."/>
            <person name="Arsene-Ploetze F."/>
            <person name="Gallien S."/>
            <person name="Calteau A."/>
            <person name="Vallenet D."/>
            <person name="Casiot C."/>
            <person name="Chane-Woon-Ming B."/>
            <person name="Giloteaux L."/>
            <person name="Barakat M."/>
            <person name="Bonnefoy V."/>
            <person name="Bruneel O."/>
            <person name="Chandler M."/>
            <person name="Cleiss J."/>
            <person name="Duran R."/>
            <person name="Elbaz-Poulichet F."/>
            <person name="Fonknechten N."/>
            <person name="Lauga B."/>
            <person name="Mornico D."/>
            <person name="Ortet P."/>
            <person name="Schaeffer C."/>
            <person name="Siguier P."/>
            <person name="Alexander Thil Smith A."/>
            <person name="Van Dorsselaer A."/>
            <person name="Weissenbach J."/>
            <person name="Medigue C."/>
            <person name="Le Paslier D."/>
        </authorList>
    </citation>
    <scope>NUCLEOTIDE SEQUENCE</scope>
</reference>
<evidence type="ECO:0000256" key="1">
    <source>
        <dbReference type="ARBA" id="ARBA00001947"/>
    </source>
</evidence>
<dbReference type="GO" id="GO:0004222">
    <property type="term" value="F:metalloendopeptidase activity"/>
    <property type="evidence" value="ECO:0007669"/>
    <property type="project" value="InterPro"/>
</dbReference>
<proteinExistence type="predicted"/>
<dbReference type="EMBL" id="CABP01000068">
    <property type="protein sequence ID" value="CBI04497.1"/>
    <property type="molecule type" value="Genomic_DNA"/>
</dbReference>
<evidence type="ECO:0000256" key="7">
    <source>
        <dbReference type="SAM" id="Phobius"/>
    </source>
</evidence>
<evidence type="ECO:0000256" key="3">
    <source>
        <dbReference type="ARBA" id="ARBA00022723"/>
    </source>
</evidence>
<keyword evidence="3" id="KW-0479">Metal-binding</keyword>
<evidence type="ECO:0000256" key="4">
    <source>
        <dbReference type="ARBA" id="ARBA00022801"/>
    </source>
</evidence>
<comment type="caution">
    <text evidence="9">The sequence shown here is derived from an EMBL/GenBank/DDBJ whole genome shotgun (WGS) entry which is preliminary data.</text>
</comment>
<evidence type="ECO:0000256" key="5">
    <source>
        <dbReference type="ARBA" id="ARBA00022833"/>
    </source>
</evidence>
<dbReference type="GO" id="GO:0046872">
    <property type="term" value="F:metal ion binding"/>
    <property type="evidence" value="ECO:0007669"/>
    <property type="project" value="UniProtKB-KW"/>
</dbReference>
<dbReference type="AlphaFoldDB" id="E6QBC1"/>
<feature type="domain" description="Peptidase M48" evidence="8">
    <location>
        <begin position="63"/>
        <end position="144"/>
    </location>
</feature>
<protein>
    <recommendedName>
        <fullName evidence="8">Peptidase M48 domain-containing protein</fullName>
    </recommendedName>
</protein>
<dbReference type="GO" id="GO:0006508">
    <property type="term" value="P:proteolysis"/>
    <property type="evidence" value="ECO:0007669"/>
    <property type="project" value="UniProtKB-KW"/>
</dbReference>
<keyword evidence="7" id="KW-0812">Transmembrane</keyword>
<keyword evidence="7" id="KW-1133">Transmembrane helix</keyword>
<organism evidence="9">
    <name type="scientific">mine drainage metagenome</name>
    <dbReference type="NCBI Taxonomy" id="410659"/>
    <lineage>
        <taxon>unclassified sequences</taxon>
        <taxon>metagenomes</taxon>
        <taxon>ecological metagenomes</taxon>
    </lineage>
</organism>
<dbReference type="Pfam" id="PF01435">
    <property type="entry name" value="Peptidase_M48"/>
    <property type="match status" value="1"/>
</dbReference>
<comment type="cofactor">
    <cofactor evidence="1">
        <name>Zn(2+)</name>
        <dbReference type="ChEBI" id="CHEBI:29105"/>
    </cofactor>
</comment>
<keyword evidence="2" id="KW-0645">Protease</keyword>
<feature type="transmembrane region" description="Helical" evidence="7">
    <location>
        <begin position="89"/>
        <end position="113"/>
    </location>
</feature>
<name>E6QBC1_9ZZZZ</name>
<evidence type="ECO:0000256" key="2">
    <source>
        <dbReference type="ARBA" id="ARBA00022670"/>
    </source>
</evidence>
<evidence type="ECO:0000256" key="6">
    <source>
        <dbReference type="ARBA" id="ARBA00023049"/>
    </source>
</evidence>
<gene>
    <name evidence="9" type="ORF">CARN5_2063</name>
</gene>
<evidence type="ECO:0000313" key="9">
    <source>
        <dbReference type="EMBL" id="CBI04497.1"/>
    </source>
</evidence>
<keyword evidence="5" id="KW-0862">Zinc</keyword>
<evidence type="ECO:0000259" key="8">
    <source>
        <dbReference type="Pfam" id="PF01435"/>
    </source>
</evidence>
<keyword evidence="7" id="KW-0472">Membrane</keyword>
<dbReference type="InterPro" id="IPR001915">
    <property type="entry name" value="Peptidase_M48"/>
</dbReference>
<accession>E6QBC1</accession>
<keyword evidence="6" id="KW-0482">Metalloprotease</keyword>
<keyword evidence="4" id="KW-0378">Hydrolase</keyword>
<sequence length="184" mass="20451">MRLSMATLDDVQQEARVLWRDGQGDGPCPTVGLFASDWKRRFAGFGYTSSQHKVFLHARTLADPELRRYVLAHELGHVARHHPAQKDAIVWFLAIFLFFLSFTIGLFQAFWLAALGGSIVGLYALPKAEHEADLWGAAALGVHLGDPKAGAYAMIRGMQIAVVARGKPNDAIMQDRLQNLRNRL</sequence>